<dbReference type="AlphaFoldDB" id="A0A4R4EQQ4"/>
<feature type="domain" description="N-acetyltransferase" evidence="1">
    <location>
        <begin position="2"/>
        <end position="152"/>
    </location>
</feature>
<sequence length="155" mass="17636">MIHLVPTTRDNWLEALRLQVHEHQLHYVPSVAVSLAKVHIRPDGEHCDYFPLCIMSDDLLIGFVMVTVDVSTNWCYWMNGFLIDQAEQGKGYAKAAIQLVIDYVKAHYLQSICLNLTVNAENTLARALYIKCGFVETGDIYDGEVVYRLDFAQAK</sequence>
<protein>
    <submittedName>
        <fullName evidence="2">GNAT family N-acetyltransferase</fullName>
    </submittedName>
</protein>
<dbReference type="RefSeq" id="WP_132415760.1">
    <property type="nucleotide sequence ID" value="NZ_SKFG01000001.1"/>
</dbReference>
<keyword evidence="2" id="KW-0808">Transferase</keyword>
<keyword evidence="3" id="KW-1185">Reference proteome</keyword>
<proteinExistence type="predicted"/>
<dbReference type="PROSITE" id="PS51186">
    <property type="entry name" value="GNAT"/>
    <property type="match status" value="1"/>
</dbReference>
<dbReference type="InterPro" id="IPR000182">
    <property type="entry name" value="GNAT_dom"/>
</dbReference>
<dbReference type="EMBL" id="SKFG01000001">
    <property type="protein sequence ID" value="TCZ80951.1"/>
    <property type="molecule type" value="Genomic_DNA"/>
</dbReference>
<dbReference type="Pfam" id="PF00583">
    <property type="entry name" value="Acetyltransf_1"/>
    <property type="match status" value="1"/>
</dbReference>
<dbReference type="CDD" id="cd04301">
    <property type="entry name" value="NAT_SF"/>
    <property type="match status" value="1"/>
</dbReference>
<comment type="caution">
    <text evidence="2">The sequence shown here is derived from an EMBL/GenBank/DDBJ whole genome shotgun (WGS) entry which is preliminary data.</text>
</comment>
<organism evidence="2 3">
    <name type="scientific">Paenibacillus albiflavus</name>
    <dbReference type="NCBI Taxonomy" id="2545760"/>
    <lineage>
        <taxon>Bacteria</taxon>
        <taxon>Bacillati</taxon>
        <taxon>Bacillota</taxon>
        <taxon>Bacilli</taxon>
        <taxon>Bacillales</taxon>
        <taxon>Paenibacillaceae</taxon>
        <taxon>Paenibacillus</taxon>
    </lineage>
</organism>
<gene>
    <name evidence="2" type="ORF">E0485_01305</name>
</gene>
<evidence type="ECO:0000313" key="2">
    <source>
        <dbReference type="EMBL" id="TCZ80951.1"/>
    </source>
</evidence>
<evidence type="ECO:0000259" key="1">
    <source>
        <dbReference type="PROSITE" id="PS51186"/>
    </source>
</evidence>
<dbReference type="SUPFAM" id="SSF55729">
    <property type="entry name" value="Acyl-CoA N-acyltransferases (Nat)"/>
    <property type="match status" value="1"/>
</dbReference>
<accession>A0A4R4EQQ4</accession>
<name>A0A4R4EQQ4_9BACL</name>
<dbReference type="InterPro" id="IPR016181">
    <property type="entry name" value="Acyl_CoA_acyltransferase"/>
</dbReference>
<dbReference type="Proteomes" id="UP000295418">
    <property type="component" value="Unassembled WGS sequence"/>
</dbReference>
<reference evidence="2 3" key="1">
    <citation type="submission" date="2019-03" db="EMBL/GenBank/DDBJ databases">
        <authorList>
            <person name="Kim M.K.M."/>
        </authorList>
    </citation>
    <scope>NUCLEOTIDE SEQUENCE [LARGE SCALE GENOMIC DNA]</scope>
    <source>
        <strain evidence="2 3">18JY21-1</strain>
    </source>
</reference>
<evidence type="ECO:0000313" key="3">
    <source>
        <dbReference type="Proteomes" id="UP000295418"/>
    </source>
</evidence>
<dbReference type="Gene3D" id="3.40.630.30">
    <property type="match status" value="1"/>
</dbReference>
<dbReference type="GO" id="GO:0016747">
    <property type="term" value="F:acyltransferase activity, transferring groups other than amino-acyl groups"/>
    <property type="evidence" value="ECO:0007669"/>
    <property type="project" value="InterPro"/>
</dbReference>
<dbReference type="OrthoDB" id="9127144at2"/>